<accession>A0A0B2UMJ8</accession>
<dbReference type="RefSeq" id="XP_014564289.1">
    <property type="nucleotide sequence ID" value="XM_014708803.1"/>
</dbReference>
<dbReference type="Pfam" id="PF01201">
    <property type="entry name" value="Ribosomal_S8e"/>
    <property type="match status" value="1"/>
</dbReference>
<dbReference type="InterPro" id="IPR022309">
    <property type="entry name" value="Ribosomal_Se8/biogenesis_NSA2"/>
</dbReference>
<keyword evidence="3 4" id="KW-0687">Ribonucleoprotein</keyword>
<dbReference type="AlphaFoldDB" id="A0A0B2UMJ8"/>
<keyword evidence="7" id="KW-1185">Reference proteome</keyword>
<organism evidence="6 7">
    <name type="scientific">Ordospora colligata OC4</name>
    <dbReference type="NCBI Taxonomy" id="1354746"/>
    <lineage>
        <taxon>Eukaryota</taxon>
        <taxon>Fungi</taxon>
        <taxon>Fungi incertae sedis</taxon>
        <taxon>Microsporidia</taxon>
        <taxon>Ordosporidae</taxon>
        <taxon>Ordospora</taxon>
    </lineage>
</organism>
<evidence type="ECO:0000256" key="3">
    <source>
        <dbReference type="ARBA" id="ARBA00023274"/>
    </source>
</evidence>
<keyword evidence="2 4" id="KW-0689">Ribosomal protein</keyword>
<reference evidence="6 7" key="1">
    <citation type="journal article" date="2014" name="MBio">
        <title>The Ordospora colligata genome; evolution of extreme reduction in microsporidia and host-to-parasite horizontal gene transfer.</title>
        <authorList>
            <person name="Pombert J.-F."/>
            <person name="Haag K.L."/>
            <person name="Beidas S."/>
            <person name="Ebert D."/>
            <person name="Keeling P.J."/>
        </authorList>
    </citation>
    <scope>NUCLEOTIDE SEQUENCE [LARGE SCALE GENOMIC DNA]</scope>
    <source>
        <strain evidence="6 7">OC4</strain>
    </source>
</reference>
<dbReference type="Gene3D" id="3.10.290.70">
    <property type="match status" value="1"/>
</dbReference>
<dbReference type="HOGENOM" id="CLU_080597_1_0_1"/>
<dbReference type="FunCoup" id="A0A0B2UMJ8">
    <property type="interactions" value="202"/>
</dbReference>
<comment type="similarity">
    <text evidence="1 4">Belongs to the eukaryotic ribosomal protein eS8 family.</text>
</comment>
<evidence type="ECO:0000256" key="4">
    <source>
        <dbReference type="RuleBase" id="RU000669"/>
    </source>
</evidence>
<dbReference type="InterPro" id="IPR001047">
    <property type="entry name" value="Ribosomal_eS8"/>
</dbReference>
<comment type="caution">
    <text evidence="6">The sequence shown here is derived from an EMBL/GenBank/DDBJ whole genome shotgun (WGS) entry which is preliminary data.</text>
</comment>
<gene>
    <name evidence="6" type="ORF">M896_020840</name>
</gene>
<dbReference type="GO" id="GO:0006412">
    <property type="term" value="P:translation"/>
    <property type="evidence" value="ECO:0007669"/>
    <property type="project" value="InterPro"/>
</dbReference>
<dbReference type="GeneID" id="26261179"/>
<evidence type="ECO:0000256" key="5">
    <source>
        <dbReference type="SAM" id="MobiDB-lite"/>
    </source>
</evidence>
<dbReference type="PANTHER" id="PTHR10394">
    <property type="entry name" value="40S RIBOSOMAL PROTEIN S8"/>
    <property type="match status" value="1"/>
</dbReference>
<feature type="region of interest" description="Disordered" evidence="5">
    <location>
        <begin position="1"/>
        <end position="38"/>
    </location>
</feature>
<dbReference type="Proteomes" id="UP000031056">
    <property type="component" value="Unassembled WGS sequence"/>
</dbReference>
<dbReference type="GO" id="GO:1990904">
    <property type="term" value="C:ribonucleoprotein complex"/>
    <property type="evidence" value="ECO:0007669"/>
    <property type="project" value="UniProtKB-KW"/>
</dbReference>
<proteinExistence type="inferred from homology"/>
<evidence type="ECO:0000313" key="7">
    <source>
        <dbReference type="Proteomes" id="UP000031056"/>
    </source>
</evidence>
<dbReference type="EMBL" id="JOKQ01000002">
    <property type="protein sequence ID" value="KHN70247.1"/>
    <property type="molecule type" value="Genomic_DNA"/>
</dbReference>
<evidence type="ECO:0000256" key="2">
    <source>
        <dbReference type="ARBA" id="ARBA00022980"/>
    </source>
</evidence>
<dbReference type="OrthoDB" id="1703270at2759"/>
<dbReference type="GO" id="GO:0003735">
    <property type="term" value="F:structural constituent of ribosome"/>
    <property type="evidence" value="ECO:0007669"/>
    <property type="project" value="InterPro"/>
</dbReference>
<protein>
    <recommendedName>
        <fullName evidence="4">40S ribosomal protein S8</fullName>
    </recommendedName>
</protein>
<dbReference type="InParanoid" id="A0A0B2UMJ8"/>
<sequence length="173" mass="19221">MGVNHRGEHKRRKTGAQAVISRKKRNNRAGSQPSATKIGARKVVAVRVRGGNKKQRALKLEEGHFRFMSTGNIRKANMIQVVYHPSSNELVRTNTLTKSSVVKISAETFKEDVATVGAEQDAELHEGFEKGHLYAIITSRPGQIGMAQGHVLQGEELKFYSERFNKKKGGARK</sequence>
<dbReference type="GO" id="GO:0005840">
    <property type="term" value="C:ribosome"/>
    <property type="evidence" value="ECO:0007669"/>
    <property type="project" value="UniProtKB-KW"/>
</dbReference>
<evidence type="ECO:0000256" key="1">
    <source>
        <dbReference type="ARBA" id="ARBA00005257"/>
    </source>
</evidence>
<dbReference type="VEuPathDB" id="MicrosporidiaDB:M896_020840"/>
<dbReference type="CDD" id="cd11380">
    <property type="entry name" value="Ribosomal_S8e_like"/>
    <property type="match status" value="1"/>
</dbReference>
<dbReference type="NCBIfam" id="TIGR00307">
    <property type="entry name" value="eS8"/>
    <property type="match status" value="1"/>
</dbReference>
<evidence type="ECO:0000313" key="6">
    <source>
        <dbReference type="EMBL" id="KHN70247.1"/>
    </source>
</evidence>
<dbReference type="STRING" id="1354746.A0A0B2UMJ8"/>
<name>A0A0B2UMJ8_9MICR</name>